<sequence>MELEYPRRLDEWELLHERTILGKRYTVHVRPRATRTSKSHFPRAHTVYATYPGSAPHVLQHYIGSSAVHARLERLLGIRDENAHDQPPHSAPRPRCVRLSHGRCWEYQWQVEEAKQRSPNTQKERRVYHGPGKRAASRTSSGTALWSTEVERDLAFNDAPSAVTQERHVIVVGNIKLPEKFLAEDEGRKRKSYS</sequence>
<name>A0A9P6GHV4_9PLEO</name>
<protein>
    <submittedName>
        <fullName evidence="2">Uncharacterized protein</fullName>
    </submittedName>
</protein>
<reference evidence="2" key="1">
    <citation type="journal article" date="2020" name="Mol. Plant Microbe Interact.">
        <title>Genome Sequence of the Biocontrol Agent Coniothyrium minitans strain Conio (IMI 134523).</title>
        <authorList>
            <person name="Patel D."/>
            <person name="Shittu T.A."/>
            <person name="Baroncelli R."/>
            <person name="Muthumeenakshi S."/>
            <person name="Osborne T.H."/>
            <person name="Janganan T.K."/>
            <person name="Sreenivasaprasad S."/>
        </authorList>
    </citation>
    <scope>NUCLEOTIDE SEQUENCE</scope>
    <source>
        <strain evidence="2">Conio</strain>
    </source>
</reference>
<organism evidence="2 3">
    <name type="scientific">Paraphaeosphaeria minitans</name>
    <dbReference type="NCBI Taxonomy" id="565426"/>
    <lineage>
        <taxon>Eukaryota</taxon>
        <taxon>Fungi</taxon>
        <taxon>Dikarya</taxon>
        <taxon>Ascomycota</taxon>
        <taxon>Pezizomycotina</taxon>
        <taxon>Dothideomycetes</taxon>
        <taxon>Pleosporomycetidae</taxon>
        <taxon>Pleosporales</taxon>
        <taxon>Massarineae</taxon>
        <taxon>Didymosphaeriaceae</taxon>
        <taxon>Paraphaeosphaeria</taxon>
    </lineage>
</organism>
<dbReference type="AlphaFoldDB" id="A0A9P6GHV4"/>
<evidence type="ECO:0000313" key="3">
    <source>
        <dbReference type="Proteomes" id="UP000756921"/>
    </source>
</evidence>
<feature type="region of interest" description="Disordered" evidence="1">
    <location>
        <begin position="115"/>
        <end position="144"/>
    </location>
</feature>
<accession>A0A9P6GHV4</accession>
<evidence type="ECO:0000256" key="1">
    <source>
        <dbReference type="SAM" id="MobiDB-lite"/>
    </source>
</evidence>
<dbReference type="Proteomes" id="UP000756921">
    <property type="component" value="Unassembled WGS sequence"/>
</dbReference>
<proteinExistence type="predicted"/>
<comment type="caution">
    <text evidence="2">The sequence shown here is derived from an EMBL/GenBank/DDBJ whole genome shotgun (WGS) entry which is preliminary data.</text>
</comment>
<gene>
    <name evidence="2" type="ORF">PMIN01_07068</name>
</gene>
<feature type="compositionally biased region" description="Basic and acidic residues" evidence="1">
    <location>
        <begin position="115"/>
        <end position="127"/>
    </location>
</feature>
<keyword evidence="3" id="KW-1185">Reference proteome</keyword>
<evidence type="ECO:0000313" key="2">
    <source>
        <dbReference type="EMBL" id="KAF9735663.1"/>
    </source>
</evidence>
<dbReference type="EMBL" id="WJXW01000006">
    <property type="protein sequence ID" value="KAF9735663.1"/>
    <property type="molecule type" value="Genomic_DNA"/>
</dbReference>